<dbReference type="RefSeq" id="WP_284348667.1">
    <property type="nucleotide sequence ID" value="NZ_BRXS01000001.1"/>
</dbReference>
<sequence>MSTPTAATPLASLAGRWRGTSRLFTPWTTPAEHDSDTTAVVTPIGRGNFVTVAYTWSHEGKPCNGLLFIGHETKREVAHASWVDSWHQHEHPLTCVGEVDASGALSVRGSYPAPEGPPWSWRIAIETPDAATFRILMYNVTPEGEEMPAVESRYARDDA</sequence>
<evidence type="ECO:0000313" key="1">
    <source>
        <dbReference type="EMBL" id="GLC24218.1"/>
    </source>
</evidence>
<dbReference type="InterPro" id="IPR011473">
    <property type="entry name" value="DUF1579"/>
</dbReference>
<dbReference type="Proteomes" id="UP001161325">
    <property type="component" value="Unassembled WGS sequence"/>
</dbReference>
<reference evidence="1" key="1">
    <citation type="submission" date="2022-08" db="EMBL/GenBank/DDBJ databases">
        <title>Draft genome sequencing of Roseisolibacter agri AW1220.</title>
        <authorList>
            <person name="Tobiishi Y."/>
            <person name="Tonouchi A."/>
        </authorList>
    </citation>
    <scope>NUCLEOTIDE SEQUENCE</scope>
    <source>
        <strain evidence="1">AW1220</strain>
    </source>
</reference>
<accession>A0AA37QEE5</accession>
<comment type="caution">
    <text evidence="1">The sequence shown here is derived from an EMBL/GenBank/DDBJ whole genome shotgun (WGS) entry which is preliminary data.</text>
</comment>
<dbReference type="AlphaFoldDB" id="A0AA37QEE5"/>
<keyword evidence="2" id="KW-1185">Reference proteome</keyword>
<gene>
    <name evidence="1" type="ORF">rosag_07310</name>
</gene>
<evidence type="ECO:0008006" key="3">
    <source>
        <dbReference type="Google" id="ProtNLM"/>
    </source>
</evidence>
<proteinExistence type="predicted"/>
<name>A0AA37QEE5_9BACT</name>
<evidence type="ECO:0000313" key="2">
    <source>
        <dbReference type="Proteomes" id="UP001161325"/>
    </source>
</evidence>
<dbReference type="EMBL" id="BRXS01000001">
    <property type="protein sequence ID" value="GLC24218.1"/>
    <property type="molecule type" value="Genomic_DNA"/>
</dbReference>
<protein>
    <recommendedName>
        <fullName evidence="3">DUF1579 domain-containing protein</fullName>
    </recommendedName>
</protein>
<dbReference type="Pfam" id="PF07617">
    <property type="entry name" value="DUF1579"/>
    <property type="match status" value="1"/>
</dbReference>
<organism evidence="1 2">
    <name type="scientific">Roseisolibacter agri</name>
    <dbReference type="NCBI Taxonomy" id="2014610"/>
    <lineage>
        <taxon>Bacteria</taxon>
        <taxon>Pseudomonadati</taxon>
        <taxon>Gemmatimonadota</taxon>
        <taxon>Gemmatimonadia</taxon>
        <taxon>Gemmatimonadales</taxon>
        <taxon>Gemmatimonadaceae</taxon>
        <taxon>Roseisolibacter</taxon>
    </lineage>
</organism>